<evidence type="ECO:0000256" key="1">
    <source>
        <dbReference type="SAM" id="MobiDB-lite"/>
    </source>
</evidence>
<dbReference type="EMBL" id="LAZR01000126">
    <property type="protein sequence ID" value="KKN88677.1"/>
    <property type="molecule type" value="Genomic_DNA"/>
</dbReference>
<evidence type="ECO:0000313" key="2">
    <source>
        <dbReference type="EMBL" id="KKN88677.1"/>
    </source>
</evidence>
<reference evidence="2" key="1">
    <citation type="journal article" date="2015" name="Nature">
        <title>Complex archaea that bridge the gap between prokaryotes and eukaryotes.</title>
        <authorList>
            <person name="Spang A."/>
            <person name="Saw J.H."/>
            <person name="Jorgensen S.L."/>
            <person name="Zaremba-Niedzwiedzka K."/>
            <person name="Martijn J."/>
            <person name="Lind A.E."/>
            <person name="van Eijk R."/>
            <person name="Schleper C."/>
            <person name="Guy L."/>
            <person name="Ettema T.J."/>
        </authorList>
    </citation>
    <scope>NUCLEOTIDE SEQUENCE</scope>
</reference>
<dbReference type="AlphaFoldDB" id="A0A0F9UME0"/>
<sequence length="80" mass="9059">MQDVTFGTIAGQLYQLSDKDLRLLVEAIGKELETRDRNRRGNTTYTYNSGFTIKVRAISSSDTSTNSSAQRINTRKTQIR</sequence>
<comment type="caution">
    <text evidence="2">The sequence shown here is derived from an EMBL/GenBank/DDBJ whole genome shotgun (WGS) entry which is preliminary data.</text>
</comment>
<feature type="region of interest" description="Disordered" evidence="1">
    <location>
        <begin position="60"/>
        <end position="80"/>
    </location>
</feature>
<name>A0A0F9UME0_9ZZZZ</name>
<organism evidence="2">
    <name type="scientific">marine sediment metagenome</name>
    <dbReference type="NCBI Taxonomy" id="412755"/>
    <lineage>
        <taxon>unclassified sequences</taxon>
        <taxon>metagenomes</taxon>
        <taxon>ecological metagenomes</taxon>
    </lineage>
</organism>
<protein>
    <submittedName>
        <fullName evidence="2">Uncharacterized protein</fullName>
    </submittedName>
</protein>
<proteinExistence type="predicted"/>
<gene>
    <name evidence="2" type="ORF">LCGC14_0245680</name>
</gene>
<accession>A0A0F9UME0</accession>